<reference evidence="3" key="1">
    <citation type="submission" date="2020-10" db="EMBL/GenBank/DDBJ databases">
        <authorList>
            <person name="Castelo-Branco R."/>
            <person name="Eusebio N."/>
            <person name="Adriana R."/>
            <person name="Vieira A."/>
            <person name="Brugerolle De Fraissinette N."/>
            <person name="Rezende De Castro R."/>
            <person name="Schneider M.P."/>
            <person name="Vasconcelos V."/>
            <person name="Leao P.N."/>
        </authorList>
    </citation>
    <scope>NUCLEOTIDE SEQUENCE</scope>
    <source>
        <strain evidence="3">LEGE 11480</strain>
    </source>
</reference>
<dbReference type="EMBL" id="JADEXQ010000059">
    <property type="protein sequence ID" value="MBE9031307.1"/>
    <property type="molecule type" value="Genomic_DNA"/>
</dbReference>
<protein>
    <submittedName>
        <fullName evidence="3">WecB/TagA/CpsF family glycosyltransferase</fullName>
    </submittedName>
</protein>
<name>A0A928Z4R9_9CYAN</name>
<dbReference type="AlphaFoldDB" id="A0A928Z4R9"/>
<dbReference type="RefSeq" id="WP_264326137.1">
    <property type="nucleotide sequence ID" value="NZ_JADEXQ010000059.1"/>
</dbReference>
<keyword evidence="4" id="KW-1185">Reference proteome</keyword>
<keyword evidence="1" id="KW-0328">Glycosyltransferase</keyword>
<accession>A0A928Z4R9</accession>
<dbReference type="InterPro" id="IPR004629">
    <property type="entry name" value="WecG_TagA_CpsF"/>
</dbReference>
<sequence>MTVTSSLPSQNVIGFPVTAVPFEAQVQQVIRWAQGGLSKVVCVANVHMLVEASWDQSLANILHGADLVTPDGMPLVWMVRLLRKTQQERVAGMDLMQAVCQQASEQGLSVYFLGSEQRVLDQMRYRLQREFPQLQVAGMDPLPMLSFPLTVDTEVVEKVNQSGASIVFVALGCPKQEKWMAAYHNQIQAVMLGVGGVFPLYAGLQQRAPEFIRSSGLEWLYRLVQEPRRLWKRYSKTIPPFIWLATKQLLQRPVPQRPIFTAPESGVDIITKELATSGRPLRR</sequence>
<proteinExistence type="predicted"/>
<dbReference type="CDD" id="cd06533">
    <property type="entry name" value="Glyco_transf_WecG_TagA"/>
    <property type="match status" value="1"/>
</dbReference>
<evidence type="ECO:0000256" key="2">
    <source>
        <dbReference type="ARBA" id="ARBA00022679"/>
    </source>
</evidence>
<evidence type="ECO:0000313" key="4">
    <source>
        <dbReference type="Proteomes" id="UP000625316"/>
    </source>
</evidence>
<dbReference type="Pfam" id="PF03808">
    <property type="entry name" value="Glyco_tran_WecG"/>
    <property type="match status" value="1"/>
</dbReference>
<comment type="caution">
    <text evidence="3">The sequence shown here is derived from an EMBL/GenBank/DDBJ whole genome shotgun (WGS) entry which is preliminary data.</text>
</comment>
<dbReference type="NCBIfam" id="TIGR00696">
    <property type="entry name" value="wecG_tagA_cpsF"/>
    <property type="match status" value="1"/>
</dbReference>
<gene>
    <name evidence="3" type="ORF">IQ266_16350</name>
</gene>
<dbReference type="GO" id="GO:0016758">
    <property type="term" value="F:hexosyltransferase activity"/>
    <property type="evidence" value="ECO:0007669"/>
    <property type="project" value="TreeGrafter"/>
</dbReference>
<dbReference type="Proteomes" id="UP000625316">
    <property type="component" value="Unassembled WGS sequence"/>
</dbReference>
<keyword evidence="2" id="KW-0808">Transferase</keyword>
<dbReference type="PANTHER" id="PTHR34136">
    <property type="match status" value="1"/>
</dbReference>
<evidence type="ECO:0000256" key="1">
    <source>
        <dbReference type="ARBA" id="ARBA00022676"/>
    </source>
</evidence>
<organism evidence="3 4">
    <name type="scientific">Romeriopsis navalis LEGE 11480</name>
    <dbReference type="NCBI Taxonomy" id="2777977"/>
    <lineage>
        <taxon>Bacteria</taxon>
        <taxon>Bacillati</taxon>
        <taxon>Cyanobacteriota</taxon>
        <taxon>Cyanophyceae</taxon>
        <taxon>Leptolyngbyales</taxon>
        <taxon>Leptolyngbyaceae</taxon>
        <taxon>Romeriopsis</taxon>
        <taxon>Romeriopsis navalis</taxon>
    </lineage>
</organism>
<dbReference type="PANTHER" id="PTHR34136:SF1">
    <property type="entry name" value="UDP-N-ACETYL-D-MANNOSAMINURONIC ACID TRANSFERASE"/>
    <property type="match status" value="1"/>
</dbReference>
<evidence type="ECO:0000313" key="3">
    <source>
        <dbReference type="EMBL" id="MBE9031307.1"/>
    </source>
</evidence>